<dbReference type="GO" id="GO:0005886">
    <property type="term" value="C:plasma membrane"/>
    <property type="evidence" value="ECO:0007669"/>
    <property type="project" value="UniProtKB-SubCell"/>
</dbReference>
<name>A0A1X3RPG4_9GAMM</name>
<dbReference type="PROSITE" id="PS00409">
    <property type="entry name" value="PROKAR_NTER_METHYL"/>
    <property type="match status" value="1"/>
</dbReference>
<evidence type="ECO:0000256" key="10">
    <source>
        <dbReference type="ARBA" id="ARBA00023136"/>
    </source>
</evidence>
<dbReference type="NCBIfam" id="TIGR01708">
    <property type="entry name" value="typeII_sec_gspH"/>
    <property type="match status" value="1"/>
</dbReference>
<dbReference type="InterPro" id="IPR049875">
    <property type="entry name" value="TypeII_GspH"/>
</dbReference>
<keyword evidence="5" id="KW-0488">Methylation</keyword>
<keyword evidence="4" id="KW-1003">Cell membrane</keyword>
<dbReference type="InterPro" id="IPR045584">
    <property type="entry name" value="Pilin-like"/>
</dbReference>
<keyword evidence="3" id="KW-0813">Transport</keyword>
<dbReference type="Proteomes" id="UP000194020">
    <property type="component" value="Unassembled WGS sequence"/>
</dbReference>
<evidence type="ECO:0000256" key="4">
    <source>
        <dbReference type="ARBA" id="ARBA00022475"/>
    </source>
</evidence>
<keyword evidence="15" id="KW-1185">Reference proteome</keyword>
<dbReference type="Pfam" id="PF07963">
    <property type="entry name" value="N_methyl"/>
    <property type="match status" value="1"/>
</dbReference>
<comment type="caution">
    <text evidence="12">The sequence shown here is derived from an EMBL/GenBank/DDBJ whole genome shotgun (WGS) entry which is preliminary data.</text>
</comment>
<evidence type="ECO:0000256" key="8">
    <source>
        <dbReference type="ARBA" id="ARBA00022927"/>
    </source>
</evidence>
<evidence type="ECO:0000313" key="13">
    <source>
        <dbReference type="EMBL" id="OSN09952.1"/>
    </source>
</evidence>
<evidence type="ECO:0000256" key="5">
    <source>
        <dbReference type="ARBA" id="ARBA00022481"/>
    </source>
</evidence>
<organism evidence="12 14">
    <name type="scientific">Lonsdalea iberica</name>
    <dbReference type="NCBI Taxonomy" id="1082703"/>
    <lineage>
        <taxon>Bacteria</taxon>
        <taxon>Pseudomonadati</taxon>
        <taxon>Pseudomonadota</taxon>
        <taxon>Gammaproteobacteria</taxon>
        <taxon>Enterobacterales</taxon>
        <taxon>Pectobacteriaceae</taxon>
        <taxon>Lonsdalea</taxon>
    </lineage>
</organism>
<dbReference type="GO" id="GO:0015627">
    <property type="term" value="C:type II protein secretion system complex"/>
    <property type="evidence" value="ECO:0007669"/>
    <property type="project" value="InterPro"/>
</dbReference>
<keyword evidence="9" id="KW-1133">Transmembrane helix</keyword>
<evidence type="ECO:0000256" key="11">
    <source>
        <dbReference type="ARBA" id="ARBA00030775"/>
    </source>
</evidence>
<dbReference type="PRINTS" id="PR00885">
    <property type="entry name" value="BCTERIALGSPH"/>
</dbReference>
<dbReference type="InterPro" id="IPR002416">
    <property type="entry name" value="T2SS_protein-GspH"/>
</dbReference>
<sequence>MRQRGFTLLEMMLVVLLAGVSATLVMMTFPQQKPRDAQWQMARFRAQLERAVADSQQNDRVSGFYLAPRGWQLAVLEPADASAPEAYQWQPSSPLITLPADIRLAFTAHWKEGEVDQGVTSTQASPTVLILPGGEITPFRLEFQPGEGDGAWLEVDGNGAIHTALAEGRGQ</sequence>
<evidence type="ECO:0000256" key="2">
    <source>
        <dbReference type="ARBA" id="ARBA00021549"/>
    </source>
</evidence>
<dbReference type="GO" id="GO:0015628">
    <property type="term" value="P:protein secretion by the type II secretion system"/>
    <property type="evidence" value="ECO:0007669"/>
    <property type="project" value="InterPro"/>
</dbReference>
<dbReference type="Proteomes" id="UP000194040">
    <property type="component" value="Unassembled WGS sequence"/>
</dbReference>
<evidence type="ECO:0000256" key="7">
    <source>
        <dbReference type="ARBA" id="ARBA00022692"/>
    </source>
</evidence>
<dbReference type="AlphaFoldDB" id="A0A1X3RPG4"/>
<comment type="subcellular location">
    <subcellularLocation>
        <location evidence="1">Cell inner membrane</location>
        <topology evidence="1">Single-pass membrane protein</topology>
    </subcellularLocation>
</comment>
<evidence type="ECO:0000256" key="6">
    <source>
        <dbReference type="ARBA" id="ARBA00022519"/>
    </source>
</evidence>
<dbReference type="Gene3D" id="3.55.40.10">
    <property type="entry name" value="minor pseudopilin epsh domain"/>
    <property type="match status" value="1"/>
</dbReference>
<dbReference type="OrthoDB" id="6076129at2"/>
<keyword evidence="6" id="KW-0997">Cell inner membrane</keyword>
<evidence type="ECO:0000313" key="12">
    <source>
        <dbReference type="EMBL" id="OSN03691.1"/>
    </source>
</evidence>
<dbReference type="RefSeq" id="WP_094101488.1">
    <property type="nucleotide sequence ID" value="NZ_LUTP01000049.1"/>
</dbReference>
<reference evidence="14 15" key="1">
    <citation type="submission" date="2016-02" db="EMBL/GenBank/DDBJ databases">
        <title>Species-wide whole genome sequencing reveals diversity, host range in Lonsdalea quercina.</title>
        <authorList>
            <person name="Li Y."/>
        </authorList>
    </citation>
    <scope>NUCLEOTIDE SEQUENCE [LARGE SCALE GENOMIC DNA]</scope>
    <source>
        <strain evidence="12 14">LMG 26264</strain>
        <strain evidence="13 15">LMG 26265</strain>
    </source>
</reference>
<gene>
    <name evidence="12" type="ORF">AU511_14425</name>
    <name evidence="13" type="ORF">AU512_11300</name>
</gene>
<dbReference type="SUPFAM" id="SSF54523">
    <property type="entry name" value="Pili subunits"/>
    <property type="match status" value="1"/>
</dbReference>
<evidence type="ECO:0000313" key="15">
    <source>
        <dbReference type="Proteomes" id="UP000194040"/>
    </source>
</evidence>
<accession>A0A1X3RPG4</accession>
<evidence type="ECO:0000256" key="3">
    <source>
        <dbReference type="ARBA" id="ARBA00022448"/>
    </source>
</evidence>
<protein>
    <recommendedName>
        <fullName evidence="2">Type II secretion system protein H</fullName>
    </recommendedName>
    <alternativeName>
        <fullName evidence="11">General secretion pathway protein H</fullName>
    </alternativeName>
</protein>
<keyword evidence="8" id="KW-0653">Protein transport</keyword>
<dbReference type="EMBL" id="LUTP01000049">
    <property type="protein sequence ID" value="OSN03691.1"/>
    <property type="molecule type" value="Genomic_DNA"/>
</dbReference>
<keyword evidence="7" id="KW-0812">Transmembrane</keyword>
<proteinExistence type="predicted"/>
<evidence type="ECO:0000256" key="9">
    <source>
        <dbReference type="ARBA" id="ARBA00022989"/>
    </source>
</evidence>
<dbReference type="EMBL" id="LUTQ01000033">
    <property type="protein sequence ID" value="OSN09952.1"/>
    <property type="molecule type" value="Genomic_DNA"/>
</dbReference>
<evidence type="ECO:0000256" key="1">
    <source>
        <dbReference type="ARBA" id="ARBA00004377"/>
    </source>
</evidence>
<dbReference type="InterPro" id="IPR012902">
    <property type="entry name" value="N_methyl_site"/>
</dbReference>
<evidence type="ECO:0000313" key="14">
    <source>
        <dbReference type="Proteomes" id="UP000194020"/>
    </source>
</evidence>
<dbReference type="NCBIfam" id="TIGR02532">
    <property type="entry name" value="IV_pilin_GFxxxE"/>
    <property type="match status" value="1"/>
</dbReference>
<keyword evidence="10" id="KW-0472">Membrane</keyword>